<dbReference type="EMBL" id="OE183866">
    <property type="protein sequence ID" value="CAD7576098.1"/>
    <property type="molecule type" value="Genomic_DNA"/>
</dbReference>
<sequence>MEWEDVWGGRGTSVTQSGSNHDIVIGSLVYCETTKAGLIPIDSVYISTTHASHRVVHMLQSIQVVLMNIDERLRTLENLYSPRYTTHWEISLEQQARHLDMIESRLGHFEVLLELRLDKLTETIGARKLEEELSMDQMSHKVDITYERLSHQLGYIEARLDIGIAKIQSSMEASMSRMEKIEAAYTGRQEDIETAFMDTNSEVADLKKNLYMFQEVYNKTMLTESVNKLDQDVNQFLIPWQQYRSEEKSLNELTRDNLLTTVTTGISNITTKVNNISSEMLQRTHILESLSKDSMSLCNATRREVQDGFRSLIVQLGRRGLFQSDHDNHYTSLELSMEALADLIQRRFSDLGRKHESSFQMLIMTQNLFLESCHRIQQDEPQLENKLTLVLEKILDTITNSCTTAEEGIEELHELIKSHNSHVIRTVTHATNTVLQASEQSNADTKHLDVALTAAQDNIKLSLRETMEEITKNKSQHAAMLGIISNQIQELQEQIVKLSEQSLKKEIAIQIFTELHKYNMAAEEIIKATQNVLTSSYTNRDIAPLLKKLAAQLTHIEVGRLVESINSKNETNMSIDSEKYVDSIYNGENEDRNYENDDDYLTVEGNENQDRTTSRMCMQAWDQVKVETIKKENDGETVTKATPAIDNWEEVTPDPAISHVEFVNVGEDGAVW</sequence>
<keyword evidence="1" id="KW-0175">Coiled coil</keyword>
<evidence type="ECO:0000256" key="1">
    <source>
        <dbReference type="SAM" id="Coils"/>
    </source>
</evidence>
<organism evidence="2">
    <name type="scientific">Timema californicum</name>
    <name type="common">California timema</name>
    <name type="synonym">Walking stick</name>
    <dbReference type="NCBI Taxonomy" id="61474"/>
    <lineage>
        <taxon>Eukaryota</taxon>
        <taxon>Metazoa</taxon>
        <taxon>Ecdysozoa</taxon>
        <taxon>Arthropoda</taxon>
        <taxon>Hexapoda</taxon>
        <taxon>Insecta</taxon>
        <taxon>Pterygota</taxon>
        <taxon>Neoptera</taxon>
        <taxon>Polyneoptera</taxon>
        <taxon>Phasmatodea</taxon>
        <taxon>Timematodea</taxon>
        <taxon>Timematoidea</taxon>
        <taxon>Timematidae</taxon>
        <taxon>Timema</taxon>
    </lineage>
</organism>
<reference evidence="2" key="1">
    <citation type="submission" date="2020-11" db="EMBL/GenBank/DDBJ databases">
        <authorList>
            <person name="Tran Van P."/>
        </authorList>
    </citation>
    <scope>NUCLEOTIDE SEQUENCE</scope>
</reference>
<dbReference type="AlphaFoldDB" id="A0A7R9JB57"/>
<name>A0A7R9JB57_TIMCA</name>
<proteinExistence type="predicted"/>
<gene>
    <name evidence="2" type="ORF">TCMB3V08_LOCUS8674</name>
</gene>
<accession>A0A7R9JB57</accession>
<feature type="coiled-coil region" evidence="1">
    <location>
        <begin position="481"/>
        <end position="508"/>
    </location>
</feature>
<protein>
    <submittedName>
        <fullName evidence="2">(California timema) hypothetical protein</fullName>
    </submittedName>
</protein>
<evidence type="ECO:0000313" key="2">
    <source>
        <dbReference type="EMBL" id="CAD7576098.1"/>
    </source>
</evidence>